<reference evidence="2 3" key="1">
    <citation type="submission" date="2020-03" db="EMBL/GenBank/DDBJ databases">
        <title>Genomic Encyclopedia of Type Strains, Phase IV (KMG-IV): sequencing the most valuable type-strain genomes for metagenomic binning, comparative biology and taxonomic classification.</title>
        <authorList>
            <person name="Goeker M."/>
        </authorList>
    </citation>
    <scope>NUCLEOTIDE SEQUENCE [LARGE SCALE GENOMIC DNA]</scope>
    <source>
        <strain evidence="2 3">DSM 102865</strain>
    </source>
</reference>
<dbReference type="EMBL" id="JAASQJ010000001">
    <property type="protein sequence ID" value="NIJ52243.1"/>
    <property type="molecule type" value="Genomic_DNA"/>
</dbReference>
<dbReference type="InterPro" id="IPR016181">
    <property type="entry name" value="Acyl_CoA_acyltransferase"/>
</dbReference>
<comment type="caution">
    <text evidence="2">The sequence shown here is derived from an EMBL/GenBank/DDBJ whole genome shotgun (WGS) entry which is preliminary data.</text>
</comment>
<dbReference type="RefSeq" id="WP_167268410.1">
    <property type="nucleotide sequence ID" value="NZ_JAASQJ010000001.1"/>
</dbReference>
<gene>
    <name evidence="2" type="ORF">FHS68_001399</name>
</gene>
<dbReference type="CDD" id="cd04301">
    <property type="entry name" value="NAT_SF"/>
    <property type="match status" value="1"/>
</dbReference>
<keyword evidence="3" id="KW-1185">Reference proteome</keyword>
<accession>A0ABX0UIB9</accession>
<evidence type="ECO:0000259" key="1">
    <source>
        <dbReference type="PROSITE" id="PS51186"/>
    </source>
</evidence>
<evidence type="ECO:0000313" key="3">
    <source>
        <dbReference type="Proteomes" id="UP001179181"/>
    </source>
</evidence>
<evidence type="ECO:0000313" key="2">
    <source>
        <dbReference type="EMBL" id="NIJ52243.1"/>
    </source>
</evidence>
<dbReference type="SUPFAM" id="SSF55729">
    <property type="entry name" value="Acyl-CoA N-acyltransferases (Nat)"/>
    <property type="match status" value="1"/>
</dbReference>
<sequence>MSKVSLFARYSVEDVSAETWEDFFGQHQAAVFPDEASIPFDPIFSGAEQTKLAALRANLAGGLQWYFLIYESETPIGWHFGFQKSDLEYFMANTGILPEYQNRKIYSAFLKYIIGRAVNTGFQFITSIHHADNNAVLIPKLKAGFIIQSFGFLIQTMILESNAGPMIQLVYPVKDIYRKTFSSKFGNRAISAEIKTLINNIITHE</sequence>
<dbReference type="Proteomes" id="UP001179181">
    <property type="component" value="Unassembled WGS sequence"/>
</dbReference>
<name>A0ABX0UIB9_9BACT</name>
<feature type="domain" description="N-acetyltransferase" evidence="1">
    <location>
        <begin position="10"/>
        <end position="171"/>
    </location>
</feature>
<dbReference type="PROSITE" id="PS51186">
    <property type="entry name" value="GNAT"/>
    <property type="match status" value="1"/>
</dbReference>
<organism evidence="2 3">
    <name type="scientific">Dyadobacter arcticus</name>
    <dbReference type="NCBI Taxonomy" id="1078754"/>
    <lineage>
        <taxon>Bacteria</taxon>
        <taxon>Pseudomonadati</taxon>
        <taxon>Bacteroidota</taxon>
        <taxon>Cytophagia</taxon>
        <taxon>Cytophagales</taxon>
        <taxon>Spirosomataceae</taxon>
        <taxon>Dyadobacter</taxon>
    </lineage>
</organism>
<protein>
    <submittedName>
        <fullName evidence="2">GNAT superfamily N-acetyltransferase</fullName>
    </submittedName>
</protein>
<dbReference type="InterPro" id="IPR000182">
    <property type="entry name" value="GNAT_dom"/>
</dbReference>
<dbReference type="Gene3D" id="3.40.630.30">
    <property type="match status" value="1"/>
</dbReference>
<proteinExistence type="predicted"/>